<evidence type="ECO:0000313" key="2">
    <source>
        <dbReference type="Proteomes" id="UP000050795"/>
    </source>
</evidence>
<dbReference type="AlphaFoldDB" id="A0AA85K0H5"/>
<accession>A0AA85K0H5</accession>
<reference evidence="3" key="2">
    <citation type="submission" date="2023-11" db="UniProtKB">
        <authorList>
            <consortium name="WormBaseParasite"/>
        </authorList>
    </citation>
    <scope>IDENTIFICATION</scope>
</reference>
<protein>
    <submittedName>
        <fullName evidence="3">Uncharacterized protein</fullName>
    </submittedName>
</protein>
<dbReference type="Proteomes" id="UP000050795">
    <property type="component" value="Unassembled WGS sequence"/>
</dbReference>
<feature type="region of interest" description="Disordered" evidence="1">
    <location>
        <begin position="87"/>
        <end position="118"/>
    </location>
</feature>
<evidence type="ECO:0000313" key="3">
    <source>
        <dbReference type="WBParaSite" id="TREG1_58460.1"/>
    </source>
</evidence>
<keyword evidence="2" id="KW-1185">Reference proteome</keyword>
<reference evidence="2" key="1">
    <citation type="submission" date="2022-06" db="EMBL/GenBank/DDBJ databases">
        <authorList>
            <person name="Berger JAMES D."/>
            <person name="Berger JAMES D."/>
        </authorList>
    </citation>
    <scope>NUCLEOTIDE SEQUENCE [LARGE SCALE GENOMIC DNA]</scope>
</reference>
<proteinExistence type="predicted"/>
<organism evidence="2 3">
    <name type="scientific">Trichobilharzia regenti</name>
    <name type="common">Nasal bird schistosome</name>
    <dbReference type="NCBI Taxonomy" id="157069"/>
    <lineage>
        <taxon>Eukaryota</taxon>
        <taxon>Metazoa</taxon>
        <taxon>Spiralia</taxon>
        <taxon>Lophotrochozoa</taxon>
        <taxon>Platyhelminthes</taxon>
        <taxon>Trematoda</taxon>
        <taxon>Digenea</taxon>
        <taxon>Strigeidida</taxon>
        <taxon>Schistosomatoidea</taxon>
        <taxon>Schistosomatidae</taxon>
        <taxon>Trichobilharzia</taxon>
    </lineage>
</organism>
<evidence type="ECO:0000256" key="1">
    <source>
        <dbReference type="SAM" id="MobiDB-lite"/>
    </source>
</evidence>
<dbReference type="WBParaSite" id="TREG1_58460.1">
    <property type="protein sequence ID" value="TREG1_58460.1"/>
    <property type="gene ID" value="TREG1_58460"/>
</dbReference>
<name>A0AA85K0H5_TRIRE</name>
<sequence length="118" mass="13307">MENFVRNRPDSGETNHVLIKSPLYGSSLNKAWNGSHISTSLNFIDFEKAFSRQRRSRGDLATTSLLRDPIDNYTPHSTVIRQCCMPSNPQRETYGSLRSEDGSEARLSTITNDLPDCN</sequence>